<dbReference type="Proteomes" id="UP000295560">
    <property type="component" value="Unassembled WGS sequence"/>
</dbReference>
<evidence type="ECO:0000313" key="2">
    <source>
        <dbReference type="EMBL" id="TCK20021.1"/>
    </source>
</evidence>
<dbReference type="RefSeq" id="WP_207908811.1">
    <property type="nucleotide sequence ID" value="NZ_SMFZ01000002.1"/>
</dbReference>
<dbReference type="AlphaFoldDB" id="A0A4R1HGN6"/>
<reference evidence="2 3" key="1">
    <citation type="submission" date="2019-03" db="EMBL/GenBank/DDBJ databases">
        <title>Sequencing the genomes of 1000 actinobacteria strains.</title>
        <authorList>
            <person name="Klenk H.-P."/>
        </authorList>
    </citation>
    <scope>NUCLEOTIDE SEQUENCE [LARGE SCALE GENOMIC DNA]</scope>
    <source>
        <strain evidence="2 3">DSM 44969</strain>
    </source>
</reference>
<organism evidence="2 3">
    <name type="scientific">Pseudonocardia endophytica</name>
    <dbReference type="NCBI Taxonomy" id="401976"/>
    <lineage>
        <taxon>Bacteria</taxon>
        <taxon>Bacillati</taxon>
        <taxon>Actinomycetota</taxon>
        <taxon>Actinomycetes</taxon>
        <taxon>Pseudonocardiales</taxon>
        <taxon>Pseudonocardiaceae</taxon>
        <taxon>Pseudonocardia</taxon>
    </lineage>
</organism>
<accession>A0A4R1HGN6</accession>
<feature type="compositionally biased region" description="Basic and acidic residues" evidence="1">
    <location>
        <begin position="29"/>
        <end position="39"/>
    </location>
</feature>
<evidence type="ECO:0000313" key="3">
    <source>
        <dbReference type="Proteomes" id="UP000295560"/>
    </source>
</evidence>
<feature type="region of interest" description="Disordered" evidence="1">
    <location>
        <begin position="29"/>
        <end position="50"/>
    </location>
</feature>
<sequence length="147" mass="16069">MQLVDHLGYNGVADALGVSRHAVHKWRERHPPGSEHAFPEPDVSVDGTPGWRPDRVAEIVEWRSGLPGRGAGGGRPPASRRAYLLAADARGLTREEAARTLDAFVEEFPHLSEGEICAWLVEEWRDWGEPAPAGVTRLADRRPGAPA</sequence>
<name>A0A4R1HGN6_PSEEN</name>
<evidence type="ECO:0000256" key="1">
    <source>
        <dbReference type="SAM" id="MobiDB-lite"/>
    </source>
</evidence>
<protein>
    <submittedName>
        <fullName evidence="2">Uncharacterized protein</fullName>
    </submittedName>
</protein>
<dbReference type="EMBL" id="SMFZ01000002">
    <property type="protein sequence ID" value="TCK20021.1"/>
    <property type="molecule type" value="Genomic_DNA"/>
</dbReference>
<comment type="caution">
    <text evidence="2">The sequence shown here is derived from an EMBL/GenBank/DDBJ whole genome shotgun (WGS) entry which is preliminary data.</text>
</comment>
<gene>
    <name evidence="2" type="ORF">EV378_3968</name>
</gene>
<keyword evidence="3" id="KW-1185">Reference proteome</keyword>
<proteinExistence type="predicted"/>